<dbReference type="SMART" id="SM00115">
    <property type="entry name" value="CASc"/>
    <property type="match status" value="1"/>
</dbReference>
<evidence type="ECO:0000313" key="4">
    <source>
        <dbReference type="Proteomes" id="UP000182429"/>
    </source>
</evidence>
<dbReference type="InterPro" id="IPR001309">
    <property type="entry name" value="Pept_C14_p20"/>
</dbReference>
<gene>
    <name evidence="3" type="ORF">SAMN04487759_10151</name>
</gene>
<organism evidence="3 4">
    <name type="scientific">Kandleria vitulina</name>
    <dbReference type="NCBI Taxonomy" id="1630"/>
    <lineage>
        <taxon>Bacteria</taxon>
        <taxon>Bacillati</taxon>
        <taxon>Bacillota</taxon>
        <taxon>Erysipelotrichia</taxon>
        <taxon>Erysipelotrichales</taxon>
        <taxon>Coprobacillaceae</taxon>
        <taxon>Kandleria</taxon>
    </lineage>
</organism>
<proteinExistence type="inferred from homology"/>
<evidence type="ECO:0000256" key="1">
    <source>
        <dbReference type="ARBA" id="ARBA00010134"/>
    </source>
</evidence>
<dbReference type="Proteomes" id="UP000182429">
    <property type="component" value="Unassembled WGS sequence"/>
</dbReference>
<evidence type="ECO:0000313" key="3">
    <source>
        <dbReference type="EMBL" id="SDV99261.1"/>
    </source>
</evidence>
<dbReference type="PANTHER" id="PTHR22576:SF37">
    <property type="entry name" value="MUCOSA-ASSOCIATED LYMPHOID TISSUE LYMPHOMA TRANSLOCATION PROTEIN 1"/>
    <property type="match status" value="1"/>
</dbReference>
<protein>
    <submittedName>
        <fullName evidence="3">Caspase domain-containing protein</fullName>
    </submittedName>
</protein>
<dbReference type="Gene3D" id="3.40.50.1460">
    <property type="match status" value="1"/>
</dbReference>
<dbReference type="OrthoDB" id="9812126at2"/>
<dbReference type="PROSITE" id="PS50208">
    <property type="entry name" value="CASPASE_P20"/>
    <property type="match status" value="1"/>
</dbReference>
<dbReference type="GO" id="GO:0004197">
    <property type="term" value="F:cysteine-type endopeptidase activity"/>
    <property type="evidence" value="ECO:0007669"/>
    <property type="project" value="InterPro"/>
</dbReference>
<sequence>MKRIALLIGNDNYQYKNMSLKGAVNDAKELGDALEKLDFSVSVKENLSGNQMGLALADFKNSLDGYNVGLFFFAGHGFQIEGKNYLGCTDASFADAGSAKYTSFELQDAIDALENSKLEIKILIIDACREYFSGNGRGINGGFAPILAPKGTIIAFATSPGQVAKEINGHGVYTSALLKHISTEKISIEDMFKRVRNTVYLETKGQQVTWEHTSLMGNFKFNDKAKWNAKNPYSKYALADNEYEYEKNGVCKELIELAKTINWNYQNKIPGIIRTKKAAFISESRDDLFVLGRNLYQSSHDPYMVSDWFDSLHNELGTFDNRVANDLLSGMAFEIYFDSKGALRERFKTLPHYRTVLKELLDDRYEESLNFIRMQLSEYTQRVMYIPGKEKLSLEIELADSDDDYYVVKRIVLDGVDIMYDEKGVGLYDYEDQYRGNYGTAEELCEVVRTRIAATKRGADIMITNCEDSDKRIFIPVDYQLLMYGNNVDKEDEYGW</sequence>
<dbReference type="InterPro" id="IPR015917">
    <property type="entry name" value="Pept_C14A"/>
</dbReference>
<dbReference type="InterPro" id="IPR029030">
    <property type="entry name" value="Caspase-like_dom_sf"/>
</dbReference>
<dbReference type="InterPro" id="IPR052039">
    <property type="entry name" value="Caspase-related_regulators"/>
</dbReference>
<feature type="domain" description="Caspase family p20" evidence="2">
    <location>
        <begin position="1"/>
        <end position="129"/>
    </location>
</feature>
<evidence type="ECO:0000259" key="2">
    <source>
        <dbReference type="PROSITE" id="PS50208"/>
    </source>
</evidence>
<dbReference type="RefSeq" id="WP_074685131.1">
    <property type="nucleotide sequence ID" value="NZ_FNNF01000001.1"/>
</dbReference>
<accession>A0A1H2PWM4</accession>
<dbReference type="InterPro" id="IPR011600">
    <property type="entry name" value="Pept_C14_caspase"/>
</dbReference>
<dbReference type="EMBL" id="FNNF01000001">
    <property type="protein sequence ID" value="SDV99261.1"/>
    <property type="molecule type" value="Genomic_DNA"/>
</dbReference>
<dbReference type="SUPFAM" id="SSF52129">
    <property type="entry name" value="Caspase-like"/>
    <property type="match status" value="1"/>
</dbReference>
<reference evidence="3 4" key="1">
    <citation type="submission" date="2016-10" db="EMBL/GenBank/DDBJ databases">
        <authorList>
            <person name="de Groot N.N."/>
        </authorList>
    </citation>
    <scope>NUCLEOTIDE SEQUENCE [LARGE SCALE GENOMIC DNA]</scope>
    <source>
        <strain evidence="3 4">S3b</strain>
    </source>
</reference>
<dbReference type="GO" id="GO:0006508">
    <property type="term" value="P:proteolysis"/>
    <property type="evidence" value="ECO:0007669"/>
    <property type="project" value="InterPro"/>
</dbReference>
<comment type="similarity">
    <text evidence="1">Belongs to the peptidase C14A family.</text>
</comment>
<name>A0A1H2PWM4_9FIRM</name>
<dbReference type="AlphaFoldDB" id="A0A1H2PWM4"/>
<dbReference type="PANTHER" id="PTHR22576">
    <property type="entry name" value="MUCOSA ASSOCIATED LYMPHOID TISSUE LYMPHOMA TRANSLOCATION PROTEIN 1/PARACASPASE"/>
    <property type="match status" value="1"/>
</dbReference>
<dbReference type="Pfam" id="PF00656">
    <property type="entry name" value="Peptidase_C14"/>
    <property type="match status" value="1"/>
</dbReference>